<proteinExistence type="predicted"/>
<sequence length="453" mass="47447">MSQKLQKNLGLAAALSTVVGMVIGGGVFFKPQAVYTLTGGAPGLGILAWFLAGILTITAGLTAAEVSAAIPRTGGMMVYIEEIYGKKLGMLTGWMQSALFFPATIAALAVMFGNQTCILLGLNESIAIPISIATVLLISILNTFGSKTSGTIQTVATIAKLVPLAIIIVFGFIKGGGGNPITTPLVAESVSPASVIGQVLIAILFAYDGWINVGAIAGEMKNPGKDLPKAIVGGLSVTMAVYIVINIAYLWVLPADQIAQFANPASAVAQVLFGRVGGKVVTAGILISVFGCMNGYLLTGPRVLYTLGSQKSLPGYKFVGALNKNNVPAKATLIMGILSSLYALSGQFNLLSDLSMFAVWSFYVLTFIGVIILRKKQPDLHRPYKVPMYPFIPIVAIAGGLFVVLNQLLFAGMTNTITSLGGVLVTLVGLPLYSIAQKQVDRENNNNDLNKVA</sequence>
<name>A0ABZ3FFE0_9FIRM</name>
<protein>
    <submittedName>
        <fullName evidence="6">Serine/threonine exchanger SteT</fullName>
    </submittedName>
</protein>
<feature type="transmembrane region" description="Helical" evidence="5">
    <location>
        <begin position="126"/>
        <end position="145"/>
    </location>
</feature>
<keyword evidence="4 5" id="KW-0472">Membrane</keyword>
<evidence type="ECO:0000313" key="7">
    <source>
        <dbReference type="Proteomes" id="UP001477947"/>
    </source>
</evidence>
<dbReference type="Pfam" id="PF13520">
    <property type="entry name" value="AA_permease_2"/>
    <property type="match status" value="1"/>
</dbReference>
<gene>
    <name evidence="6" type="primary">steT_2</name>
    <name evidence="6" type="ORF">TPELB_16760</name>
</gene>
<keyword evidence="7" id="KW-1185">Reference proteome</keyword>
<dbReference type="RefSeq" id="WP_206923206.1">
    <property type="nucleotide sequence ID" value="NZ_CP154622.1"/>
</dbReference>
<feature type="transmembrane region" description="Helical" evidence="5">
    <location>
        <begin position="386"/>
        <end position="405"/>
    </location>
</feature>
<dbReference type="Proteomes" id="UP001477947">
    <property type="component" value="Chromosome"/>
</dbReference>
<evidence type="ECO:0000256" key="4">
    <source>
        <dbReference type="ARBA" id="ARBA00023136"/>
    </source>
</evidence>
<reference evidence="6 7" key="1">
    <citation type="submission" date="2024-04" db="EMBL/GenBank/DDBJ databases">
        <title>Isolation and characterization of novel acetogenic strains of the genera Terrisporobacter and Acetoanaerobium.</title>
        <authorList>
            <person name="Boeer T."/>
            <person name="Schueler M.A."/>
            <person name="Lueschen A."/>
            <person name="Eysell L."/>
            <person name="Droege J."/>
            <person name="Heinemann M."/>
            <person name="Engelhardt L."/>
            <person name="Basen M."/>
            <person name="Daniel R."/>
        </authorList>
    </citation>
    <scope>NUCLEOTIDE SEQUENCE [LARGE SCALE GENOMIC DNA]</scope>
    <source>
        <strain evidence="6 7">ELB</strain>
    </source>
</reference>
<evidence type="ECO:0000256" key="2">
    <source>
        <dbReference type="ARBA" id="ARBA00022692"/>
    </source>
</evidence>
<evidence type="ECO:0000313" key="6">
    <source>
        <dbReference type="EMBL" id="XAM41363.1"/>
    </source>
</evidence>
<comment type="subcellular location">
    <subcellularLocation>
        <location evidence="1">Membrane</location>
        <topology evidence="1">Multi-pass membrane protein</topology>
    </subcellularLocation>
</comment>
<accession>A0ABZ3FFE0</accession>
<feature type="transmembrane region" description="Helical" evidence="5">
    <location>
        <begin position="91"/>
        <end position="114"/>
    </location>
</feature>
<feature type="transmembrane region" description="Helical" evidence="5">
    <location>
        <begin position="357"/>
        <end position="374"/>
    </location>
</feature>
<keyword evidence="3 5" id="KW-1133">Transmembrane helix</keyword>
<feature type="transmembrane region" description="Helical" evidence="5">
    <location>
        <begin position="417"/>
        <end position="436"/>
    </location>
</feature>
<dbReference type="EMBL" id="CP154622">
    <property type="protein sequence ID" value="XAM41363.1"/>
    <property type="molecule type" value="Genomic_DNA"/>
</dbReference>
<feature type="transmembrane region" description="Helical" evidence="5">
    <location>
        <begin position="272"/>
        <end position="297"/>
    </location>
</feature>
<feature type="transmembrane region" description="Helical" evidence="5">
    <location>
        <begin position="230"/>
        <end position="252"/>
    </location>
</feature>
<feature type="transmembrane region" description="Helical" evidence="5">
    <location>
        <begin position="195"/>
        <end position="218"/>
    </location>
</feature>
<feature type="transmembrane region" description="Helical" evidence="5">
    <location>
        <begin position="157"/>
        <end position="175"/>
    </location>
</feature>
<evidence type="ECO:0000256" key="3">
    <source>
        <dbReference type="ARBA" id="ARBA00022989"/>
    </source>
</evidence>
<feature type="transmembrane region" description="Helical" evidence="5">
    <location>
        <begin position="49"/>
        <end position="70"/>
    </location>
</feature>
<evidence type="ECO:0000256" key="5">
    <source>
        <dbReference type="SAM" id="Phobius"/>
    </source>
</evidence>
<evidence type="ECO:0000256" key="1">
    <source>
        <dbReference type="ARBA" id="ARBA00004141"/>
    </source>
</evidence>
<dbReference type="InterPro" id="IPR050598">
    <property type="entry name" value="AminoAcid_Transporter"/>
</dbReference>
<feature type="transmembrane region" description="Helical" evidence="5">
    <location>
        <begin position="9"/>
        <end position="29"/>
    </location>
</feature>
<dbReference type="InterPro" id="IPR002293">
    <property type="entry name" value="AA/rel_permease1"/>
</dbReference>
<dbReference type="PANTHER" id="PTHR11785:SF512">
    <property type="entry name" value="SOBREMESA, ISOFORM B"/>
    <property type="match status" value="1"/>
</dbReference>
<organism evidence="6 7">
    <name type="scientific">Terrisporobacter petrolearius</name>
    <dbReference type="NCBI Taxonomy" id="1460447"/>
    <lineage>
        <taxon>Bacteria</taxon>
        <taxon>Bacillati</taxon>
        <taxon>Bacillota</taxon>
        <taxon>Clostridia</taxon>
        <taxon>Peptostreptococcales</taxon>
        <taxon>Peptostreptococcaceae</taxon>
        <taxon>Terrisporobacter</taxon>
    </lineage>
</organism>
<dbReference type="PIRSF" id="PIRSF006060">
    <property type="entry name" value="AA_transporter"/>
    <property type="match status" value="1"/>
</dbReference>
<dbReference type="Gene3D" id="1.20.1740.10">
    <property type="entry name" value="Amino acid/polyamine transporter I"/>
    <property type="match status" value="1"/>
</dbReference>
<dbReference type="PANTHER" id="PTHR11785">
    <property type="entry name" value="AMINO ACID TRANSPORTER"/>
    <property type="match status" value="1"/>
</dbReference>
<keyword evidence="2 5" id="KW-0812">Transmembrane</keyword>